<keyword evidence="1 2" id="KW-0175">Coiled coil</keyword>
<dbReference type="PANTHER" id="PTHR21502:SF3">
    <property type="entry name" value="CILIUM ASSEMBLY PROTEIN DZIP1L"/>
    <property type="match status" value="1"/>
</dbReference>
<dbReference type="GO" id="GO:0008270">
    <property type="term" value="F:zinc ion binding"/>
    <property type="evidence" value="ECO:0007669"/>
    <property type="project" value="UniProtKB-KW"/>
</dbReference>
<dbReference type="InterPro" id="IPR032714">
    <property type="entry name" value="DZIP1_N"/>
</dbReference>
<reference evidence="5 6" key="1">
    <citation type="journal article" date="2024" name="Nat. Commun.">
        <title>Phylogenomics reveals the evolutionary origins of lichenization in chlorophyte algae.</title>
        <authorList>
            <person name="Puginier C."/>
            <person name="Libourel C."/>
            <person name="Otte J."/>
            <person name="Skaloud P."/>
            <person name="Haon M."/>
            <person name="Grisel S."/>
            <person name="Petersen M."/>
            <person name="Berrin J.G."/>
            <person name="Delaux P.M."/>
            <person name="Dal Grande F."/>
            <person name="Keller J."/>
        </authorList>
    </citation>
    <scope>NUCLEOTIDE SEQUENCE [LARGE SCALE GENOMIC DNA]</scope>
    <source>
        <strain evidence="5 6">SAG 2036</strain>
    </source>
</reference>
<evidence type="ECO:0000256" key="1">
    <source>
        <dbReference type="ARBA" id="ARBA00023054"/>
    </source>
</evidence>
<proteinExistence type="predicted"/>
<evidence type="ECO:0000259" key="4">
    <source>
        <dbReference type="Pfam" id="PF13815"/>
    </source>
</evidence>
<evidence type="ECO:0000313" key="5">
    <source>
        <dbReference type="EMBL" id="KAK9806406.1"/>
    </source>
</evidence>
<keyword evidence="6" id="KW-1185">Reference proteome</keyword>
<dbReference type="Pfam" id="PF13815">
    <property type="entry name" value="Dzip-like_N"/>
    <property type="match status" value="1"/>
</dbReference>
<sequence>MPGSLHPRHQFLDSTNLPPGKENAEIPAVKAHPPASLRRLGKLYTSSERPFHFTTQRVDWRTLHGIDLDVLARHQDTDALERCLQAGLANADLEGEDPATLTMTNVLRFTRLSQLALQYLVAVQDSWADEKLSLQAKVTAAEGESQEHKEALSRLTERLHKMHDQLQQAREEGRQLRDAAAQLAQDVEGSLRRQSRKQPRVHQQHQGSGPDPADGFAATVADLKQKIEDLRAGMKTSTSSQEEVGKLRQDLLQRDGQVQALEAALSAAKKAGEQEAEVMAAADARLKKLQHLLEDEKRASAADKENVQGILKRYGALEKQVEAMSGEIRRLHNRPADAANQGQIHHLKHMLAQLQSRLAQAESESQDKYNDLLEQYAQSEQMRKALAKEVKEMQKGRMAEKLELQAAMQKVQEHKEALIKEQEQAKARHQAEVDELWGRIDEGNERLATVKQDMQLARQDMDAAESDLDAYIARRPKSAVDRRL</sequence>
<dbReference type="PANTHER" id="PTHR21502">
    <property type="entry name" value="ZINC FINGER PROTEIN DZIP1"/>
    <property type="match status" value="1"/>
</dbReference>
<dbReference type="InterPro" id="IPR051241">
    <property type="entry name" value="DZIP_RILPL"/>
</dbReference>
<protein>
    <recommendedName>
        <fullName evidence="4">Cilium assembly protein DZIP1 N-terminal domain-containing protein</fullName>
    </recommendedName>
</protein>
<evidence type="ECO:0000256" key="2">
    <source>
        <dbReference type="SAM" id="Coils"/>
    </source>
</evidence>
<dbReference type="GO" id="GO:0005737">
    <property type="term" value="C:cytoplasm"/>
    <property type="evidence" value="ECO:0007669"/>
    <property type="project" value="UniProtKB-SubCell"/>
</dbReference>
<organism evidence="5 6">
    <name type="scientific">Symbiochloris irregularis</name>
    <dbReference type="NCBI Taxonomy" id="706552"/>
    <lineage>
        <taxon>Eukaryota</taxon>
        <taxon>Viridiplantae</taxon>
        <taxon>Chlorophyta</taxon>
        <taxon>core chlorophytes</taxon>
        <taxon>Trebouxiophyceae</taxon>
        <taxon>Trebouxiales</taxon>
        <taxon>Trebouxiaceae</taxon>
        <taxon>Symbiochloris</taxon>
    </lineage>
</organism>
<name>A0AAW1PAB1_9CHLO</name>
<feature type="region of interest" description="Disordered" evidence="3">
    <location>
        <begin position="1"/>
        <end position="25"/>
    </location>
</feature>
<accession>A0AAW1PAB1</accession>
<dbReference type="EMBL" id="JALJOQ010000038">
    <property type="protein sequence ID" value="KAK9806406.1"/>
    <property type="molecule type" value="Genomic_DNA"/>
</dbReference>
<evidence type="ECO:0000313" key="6">
    <source>
        <dbReference type="Proteomes" id="UP001465755"/>
    </source>
</evidence>
<dbReference type="Proteomes" id="UP001465755">
    <property type="component" value="Unassembled WGS sequence"/>
</dbReference>
<feature type="compositionally biased region" description="Basic residues" evidence="3">
    <location>
        <begin position="193"/>
        <end position="203"/>
    </location>
</feature>
<feature type="coiled-coil region" evidence="2">
    <location>
        <begin position="279"/>
        <end position="474"/>
    </location>
</feature>
<comment type="caution">
    <text evidence="5">The sequence shown here is derived from an EMBL/GenBank/DDBJ whole genome shotgun (WGS) entry which is preliminary data.</text>
</comment>
<dbReference type="AlphaFoldDB" id="A0AAW1PAB1"/>
<feature type="region of interest" description="Disordered" evidence="3">
    <location>
        <begin position="169"/>
        <end position="216"/>
    </location>
</feature>
<evidence type="ECO:0000256" key="3">
    <source>
        <dbReference type="SAM" id="MobiDB-lite"/>
    </source>
</evidence>
<gene>
    <name evidence="5" type="ORF">WJX73_002672</name>
</gene>
<feature type="domain" description="Cilium assembly protein DZIP1 N-terminal" evidence="4">
    <location>
        <begin position="51"/>
        <end position="163"/>
    </location>
</feature>